<dbReference type="KEGG" id="asan:AWM72_05685"/>
<dbReference type="NCBIfam" id="TIGR00741">
    <property type="entry name" value="yfiA"/>
    <property type="match status" value="1"/>
</dbReference>
<comment type="subcellular location">
    <subcellularLocation>
        <location evidence="3">Cytoplasm</location>
    </subcellularLocation>
</comment>
<evidence type="ECO:0000313" key="5">
    <source>
        <dbReference type="EMBL" id="AMB94285.1"/>
    </source>
</evidence>
<evidence type="ECO:0000256" key="1">
    <source>
        <dbReference type="ARBA" id="ARBA00022490"/>
    </source>
</evidence>
<evidence type="ECO:0000259" key="4">
    <source>
        <dbReference type="Pfam" id="PF16321"/>
    </source>
</evidence>
<dbReference type="HAMAP" id="MF_00839">
    <property type="entry name" value="HPF"/>
    <property type="match status" value="1"/>
</dbReference>
<dbReference type="InterPro" id="IPR003489">
    <property type="entry name" value="RHF/RaiA"/>
</dbReference>
<dbReference type="InterPro" id="IPR034694">
    <property type="entry name" value="HPF_long/plastid"/>
</dbReference>
<dbReference type="CDD" id="cd00552">
    <property type="entry name" value="RaiA"/>
    <property type="match status" value="1"/>
</dbReference>
<proteinExistence type="inferred from homology"/>
<dbReference type="InterPro" id="IPR038416">
    <property type="entry name" value="Ribosom_S30AE_C_sf"/>
</dbReference>
<evidence type="ECO:0000313" key="8">
    <source>
        <dbReference type="Proteomes" id="UP000234239"/>
    </source>
</evidence>
<dbReference type="FunFam" id="3.30.505.50:FF:000001">
    <property type="entry name" value="Ribosome hibernation promoting factor"/>
    <property type="match status" value="1"/>
</dbReference>
<comment type="similarity">
    <text evidence="3">Belongs to the HPF/YfiA ribosome-associated protein family. Long HPF subfamily.</text>
</comment>
<gene>
    <name evidence="6" type="primary">raiA</name>
    <name evidence="3" type="synonym">hpf</name>
    <name evidence="5" type="ORF">AWM72_05685</name>
    <name evidence="6" type="ORF">CYJ28_04920</name>
</gene>
<dbReference type="AlphaFoldDB" id="A0A109RF14"/>
<dbReference type="RefSeq" id="WP_067974616.1">
    <property type="nucleotide sequence ID" value="NZ_CAJHKM010000001.1"/>
</dbReference>
<dbReference type="Proteomes" id="UP000234239">
    <property type="component" value="Unassembled WGS sequence"/>
</dbReference>
<keyword evidence="7" id="KW-1185">Reference proteome</keyword>
<feature type="domain" description="Sigma 54 modulation/S30EA ribosomal protein C-terminal" evidence="4">
    <location>
        <begin position="123"/>
        <end position="175"/>
    </location>
</feature>
<sequence>MFTYNVRGENIEITPAIRQYAEDKISKLEKYFDNDPEATVYVNAKVYQNHDAKAEVTIPLPRLTLRAEVTSQDLYGSIDLVVDKLERQVHKYKTRMNRRSREKGLGEIAADEQKAGGDDHGIEIVRQKTFSVKPMSAEEAVLQMDLLGHNFFIFENAETESFALVYKRHDGKYGLIDIEEEFTKD</sequence>
<dbReference type="Pfam" id="PF02482">
    <property type="entry name" value="Ribosomal_S30AE"/>
    <property type="match status" value="1"/>
</dbReference>
<evidence type="ECO:0000256" key="2">
    <source>
        <dbReference type="ARBA" id="ARBA00022845"/>
    </source>
</evidence>
<comment type="subunit">
    <text evidence="3">Interacts with 100S ribosomes.</text>
</comment>
<dbReference type="PANTHER" id="PTHR33231">
    <property type="entry name" value="30S RIBOSOMAL PROTEIN"/>
    <property type="match status" value="1"/>
</dbReference>
<keyword evidence="1 3" id="KW-0963">Cytoplasm</keyword>
<dbReference type="Gene3D" id="3.30.160.100">
    <property type="entry name" value="Ribosome hibernation promotion factor-like"/>
    <property type="match status" value="1"/>
</dbReference>
<name>A0A109RF14_9LACT</name>
<evidence type="ECO:0000313" key="6">
    <source>
        <dbReference type="EMBL" id="PKZ22461.1"/>
    </source>
</evidence>
<comment type="function">
    <text evidence="3">Required for dimerization of active 70S ribosomes into 100S ribosomes in stationary phase; 100S ribosomes are translationally inactive and sometimes present during exponential growth.</text>
</comment>
<reference evidence="7" key="2">
    <citation type="submission" date="2016-01" db="EMBL/GenBank/DDBJ databases">
        <title>Six Aerococcus type strain genome sequencing and assembly using PacBio and Illumina Hiseq.</title>
        <authorList>
            <person name="Carkaci D."/>
            <person name="Dargis R."/>
            <person name="Nielsen X.C."/>
            <person name="Skovgaard O."/>
            <person name="Fuursted K."/>
            <person name="Christensen J.J."/>
        </authorList>
    </citation>
    <scope>NUCLEOTIDE SEQUENCE [LARGE SCALE GENOMIC DNA]</scope>
    <source>
        <strain evidence="7">CCUG43001</strain>
    </source>
</reference>
<dbReference type="GO" id="GO:0045900">
    <property type="term" value="P:negative regulation of translational elongation"/>
    <property type="evidence" value="ECO:0007669"/>
    <property type="project" value="TreeGrafter"/>
</dbReference>
<dbReference type="GO" id="GO:0043024">
    <property type="term" value="F:ribosomal small subunit binding"/>
    <property type="evidence" value="ECO:0007669"/>
    <property type="project" value="TreeGrafter"/>
</dbReference>
<accession>A0A109RF14</accession>
<dbReference type="InterPro" id="IPR050574">
    <property type="entry name" value="HPF/YfiA_ribosome-assoc"/>
</dbReference>
<dbReference type="OrthoDB" id="9794975at2"/>
<reference evidence="6 8" key="3">
    <citation type="submission" date="2017-12" db="EMBL/GenBank/DDBJ databases">
        <title>Phylogenetic diversity of female urinary microbiome.</title>
        <authorList>
            <person name="Thomas-White K."/>
            <person name="Wolfe A.J."/>
        </authorList>
    </citation>
    <scope>NUCLEOTIDE SEQUENCE [LARGE SCALE GENOMIC DNA]</scope>
    <source>
        <strain evidence="6 8">UMB0139</strain>
    </source>
</reference>
<dbReference type="Pfam" id="PF16321">
    <property type="entry name" value="Ribosom_S30AE_C"/>
    <property type="match status" value="1"/>
</dbReference>
<evidence type="ECO:0000256" key="3">
    <source>
        <dbReference type="HAMAP-Rule" id="MF_00839"/>
    </source>
</evidence>
<keyword evidence="2 3" id="KW-0810">Translation regulation</keyword>
<dbReference type="EMBL" id="PKGY01000002">
    <property type="protein sequence ID" value="PKZ22461.1"/>
    <property type="molecule type" value="Genomic_DNA"/>
</dbReference>
<dbReference type="Proteomes" id="UP000069912">
    <property type="component" value="Chromosome"/>
</dbReference>
<protein>
    <recommendedName>
        <fullName evidence="3">Ribosome hibernation promoting factor</fullName>
        <shortName evidence="3">HPF</shortName>
    </recommendedName>
</protein>
<dbReference type="GeneID" id="92903557"/>
<dbReference type="PANTHER" id="PTHR33231:SF1">
    <property type="entry name" value="30S RIBOSOMAL PROTEIN"/>
    <property type="match status" value="1"/>
</dbReference>
<dbReference type="EMBL" id="CP014160">
    <property type="protein sequence ID" value="AMB94285.1"/>
    <property type="molecule type" value="Genomic_DNA"/>
</dbReference>
<reference evidence="5 7" key="1">
    <citation type="journal article" date="2016" name="Genome Announc.">
        <title>Complete Genome Sequences of Aerococcus christensenii CCUG 28831T, Aerococcus sanguinicola CCUG 43001T, Aerococcus urinae CCUG 36881T, Aerococcus urinaeequi CCUG 28094T, Aerococcus urinaehominis CCUG 42038 BT, and Aerococcus viridans CCUG 4311T.</title>
        <authorList>
            <person name="Carkaci D."/>
            <person name="Dargis R."/>
            <person name="Nielsen X.C."/>
            <person name="Skovgaard O."/>
            <person name="Fuursted K."/>
            <person name="Christensen J.J."/>
        </authorList>
    </citation>
    <scope>NUCLEOTIDE SEQUENCE [LARGE SCALE GENOMIC DNA]</scope>
    <source>
        <strain evidence="5 7">CCUG43001</strain>
    </source>
</reference>
<organism evidence="5 7">
    <name type="scientific">Aerococcus sanguinicola</name>
    <dbReference type="NCBI Taxonomy" id="119206"/>
    <lineage>
        <taxon>Bacteria</taxon>
        <taxon>Bacillati</taxon>
        <taxon>Bacillota</taxon>
        <taxon>Bacilli</taxon>
        <taxon>Lactobacillales</taxon>
        <taxon>Aerococcaceae</taxon>
        <taxon>Aerococcus</taxon>
    </lineage>
</organism>
<dbReference type="InterPro" id="IPR032528">
    <property type="entry name" value="Ribosom_S30AE_C"/>
</dbReference>
<dbReference type="InterPro" id="IPR036567">
    <property type="entry name" value="RHF-like"/>
</dbReference>
<dbReference type="GO" id="GO:0022627">
    <property type="term" value="C:cytosolic small ribosomal subunit"/>
    <property type="evidence" value="ECO:0007669"/>
    <property type="project" value="TreeGrafter"/>
</dbReference>
<dbReference type="Gene3D" id="3.30.505.50">
    <property type="entry name" value="Sigma 54 modulation/S30EA ribosomal protein, C-terminal domain"/>
    <property type="match status" value="1"/>
</dbReference>
<dbReference type="SUPFAM" id="SSF69754">
    <property type="entry name" value="Ribosome binding protein Y (YfiA homologue)"/>
    <property type="match status" value="1"/>
</dbReference>
<evidence type="ECO:0000313" key="7">
    <source>
        <dbReference type="Proteomes" id="UP000069912"/>
    </source>
</evidence>